<dbReference type="KEGG" id="fer:FNB15_16195"/>
<dbReference type="RefSeq" id="WP_144069703.1">
    <property type="nucleotide sequence ID" value="NZ_CP041636.1"/>
</dbReference>
<dbReference type="Proteomes" id="UP000317496">
    <property type="component" value="Chromosome"/>
</dbReference>
<comment type="subcellular location">
    <subcellularLocation>
        <location evidence="1">Bacterial flagellum</location>
    </subcellularLocation>
    <subcellularLocation>
        <location evidence="2">Secreted</location>
    </subcellularLocation>
</comment>
<feature type="domain" description="Flagellin N-terminal" evidence="5">
    <location>
        <begin position="4"/>
        <end position="138"/>
    </location>
</feature>
<evidence type="ECO:0000313" key="7">
    <source>
        <dbReference type="Proteomes" id="UP000317496"/>
    </source>
</evidence>
<dbReference type="Gene3D" id="1.20.1330.10">
    <property type="entry name" value="f41 fragment of flagellin, N-terminal domain"/>
    <property type="match status" value="1"/>
</dbReference>
<keyword evidence="7" id="KW-1185">Reference proteome</keyword>
<dbReference type="PANTHER" id="PTHR42792">
    <property type="entry name" value="FLAGELLIN"/>
    <property type="match status" value="1"/>
</dbReference>
<evidence type="ECO:0000313" key="6">
    <source>
        <dbReference type="EMBL" id="QDO98722.1"/>
    </source>
</evidence>
<dbReference type="PANTHER" id="PTHR42792:SF2">
    <property type="entry name" value="FLAGELLIN"/>
    <property type="match status" value="1"/>
</dbReference>
<name>A0A516H4M3_9PROT</name>
<dbReference type="SUPFAM" id="SSF64518">
    <property type="entry name" value="Phase 1 flagellin"/>
    <property type="match status" value="1"/>
</dbReference>
<dbReference type="GO" id="GO:0009288">
    <property type="term" value="C:bacterial-type flagellum"/>
    <property type="evidence" value="ECO:0007669"/>
    <property type="project" value="UniProtKB-SubCell"/>
</dbReference>
<reference evidence="6 7" key="1">
    <citation type="submission" date="2019-07" db="EMBL/GenBank/DDBJ databases">
        <title>Genome sequencing for Ferrovibrio sp. K5.</title>
        <authorList>
            <person name="Park S.-J."/>
        </authorList>
    </citation>
    <scope>NUCLEOTIDE SEQUENCE [LARGE SCALE GENOMIC DNA]</scope>
    <source>
        <strain evidence="6 7">K5</strain>
    </source>
</reference>
<dbReference type="EMBL" id="CP041636">
    <property type="protein sequence ID" value="QDO98722.1"/>
    <property type="molecule type" value="Genomic_DNA"/>
</dbReference>
<evidence type="ECO:0000256" key="3">
    <source>
        <dbReference type="ARBA" id="ARBA00005709"/>
    </source>
</evidence>
<dbReference type="OrthoDB" id="8328560at2"/>
<dbReference type="AlphaFoldDB" id="A0A516H4M3"/>
<dbReference type="GO" id="GO:0005198">
    <property type="term" value="F:structural molecule activity"/>
    <property type="evidence" value="ECO:0007669"/>
    <property type="project" value="InterPro"/>
</dbReference>
<organism evidence="6 7">
    <name type="scientific">Ferrovibrio terrae</name>
    <dbReference type="NCBI Taxonomy" id="2594003"/>
    <lineage>
        <taxon>Bacteria</taxon>
        <taxon>Pseudomonadati</taxon>
        <taxon>Pseudomonadota</taxon>
        <taxon>Alphaproteobacteria</taxon>
        <taxon>Rhodospirillales</taxon>
        <taxon>Rhodospirillaceae</taxon>
        <taxon>Ferrovibrio</taxon>
    </lineage>
</organism>
<dbReference type="GO" id="GO:0005576">
    <property type="term" value="C:extracellular region"/>
    <property type="evidence" value="ECO:0007669"/>
    <property type="project" value="UniProtKB-SubCell"/>
</dbReference>
<evidence type="ECO:0000256" key="4">
    <source>
        <dbReference type="ARBA" id="ARBA00023143"/>
    </source>
</evidence>
<dbReference type="InterPro" id="IPR001029">
    <property type="entry name" value="Flagellin_N"/>
</dbReference>
<comment type="similarity">
    <text evidence="3">Belongs to the bacterial flagellin family.</text>
</comment>
<sequence length="277" mass="28978">MTSINTHYGAMSAIAALRITDAQIDMTSKQLETGFRVADAFDDASVFAVAQGIRTNFRAHAAAHSSMQQGIGLIDVTIAALNGVLQLADNMRSTLIKASDGSLSDAQRSIYRSDGQQLAQQMLVIVNQGSFQGRNQLLASSTTATFIADFAGNSFTVPVFDMSAEHGALSSAIDAITDATTASAAYNLIEPLTSASTAAIADFAIVRRQLTLQMDFNESLVDAMRFGVGALVDSDISANDAVLASLAVQKQLSVAALSLSSSRQATLVQLYRGAAAG</sequence>
<accession>A0A516H4M3</accession>
<evidence type="ECO:0000256" key="1">
    <source>
        <dbReference type="ARBA" id="ARBA00004365"/>
    </source>
</evidence>
<keyword evidence="4" id="KW-0975">Bacterial flagellum</keyword>
<gene>
    <name evidence="6" type="ORF">FNB15_16195</name>
</gene>
<evidence type="ECO:0000256" key="2">
    <source>
        <dbReference type="ARBA" id="ARBA00004613"/>
    </source>
</evidence>
<dbReference type="InterPro" id="IPR001492">
    <property type="entry name" value="Flagellin"/>
</dbReference>
<evidence type="ECO:0000259" key="5">
    <source>
        <dbReference type="Pfam" id="PF00669"/>
    </source>
</evidence>
<protein>
    <recommendedName>
        <fullName evidence="5">Flagellin N-terminal domain-containing protein</fullName>
    </recommendedName>
</protein>
<dbReference type="Pfam" id="PF00669">
    <property type="entry name" value="Flagellin_N"/>
    <property type="match status" value="1"/>
</dbReference>
<proteinExistence type="inferred from homology"/>